<proteinExistence type="predicted"/>
<sequence>MENELKSSAILILFLFS</sequence>
<evidence type="ECO:0000313" key="1">
    <source>
        <dbReference type="EMBL" id="JAD69919.1"/>
    </source>
</evidence>
<dbReference type="EMBL" id="GBRH01227976">
    <property type="protein sequence ID" value="JAD69919.1"/>
    <property type="molecule type" value="Transcribed_RNA"/>
</dbReference>
<organism evidence="1">
    <name type="scientific">Arundo donax</name>
    <name type="common">Giant reed</name>
    <name type="synonym">Donax arundinaceus</name>
    <dbReference type="NCBI Taxonomy" id="35708"/>
    <lineage>
        <taxon>Eukaryota</taxon>
        <taxon>Viridiplantae</taxon>
        <taxon>Streptophyta</taxon>
        <taxon>Embryophyta</taxon>
        <taxon>Tracheophyta</taxon>
        <taxon>Spermatophyta</taxon>
        <taxon>Magnoliopsida</taxon>
        <taxon>Liliopsida</taxon>
        <taxon>Poales</taxon>
        <taxon>Poaceae</taxon>
        <taxon>PACMAD clade</taxon>
        <taxon>Arundinoideae</taxon>
        <taxon>Arundineae</taxon>
        <taxon>Arundo</taxon>
    </lineage>
</organism>
<name>A0A0A9C0S1_ARUDO</name>
<dbReference type="AlphaFoldDB" id="A0A0A9C0S1"/>
<reference evidence="1" key="2">
    <citation type="journal article" date="2015" name="Data Brief">
        <title>Shoot transcriptome of the giant reed, Arundo donax.</title>
        <authorList>
            <person name="Barrero R.A."/>
            <person name="Guerrero F.D."/>
            <person name="Moolhuijzen P."/>
            <person name="Goolsby J.A."/>
            <person name="Tidwell J."/>
            <person name="Bellgard S.E."/>
            <person name="Bellgard M.I."/>
        </authorList>
    </citation>
    <scope>NUCLEOTIDE SEQUENCE</scope>
    <source>
        <tissue evidence="1">Shoot tissue taken approximately 20 cm above the soil surface</tissue>
    </source>
</reference>
<accession>A0A0A9C0S1</accession>
<reference evidence="1" key="1">
    <citation type="submission" date="2014-09" db="EMBL/GenBank/DDBJ databases">
        <authorList>
            <person name="Magalhaes I.L.F."/>
            <person name="Oliveira U."/>
            <person name="Santos F.R."/>
            <person name="Vidigal T.H.D.A."/>
            <person name="Brescovit A.D."/>
            <person name="Santos A.J."/>
        </authorList>
    </citation>
    <scope>NUCLEOTIDE SEQUENCE</scope>
    <source>
        <tissue evidence="1">Shoot tissue taken approximately 20 cm above the soil surface</tissue>
    </source>
</reference>
<protein>
    <submittedName>
        <fullName evidence="1">Uncharacterized protein</fullName>
    </submittedName>
</protein>